<protein>
    <submittedName>
        <fullName evidence="2">Uncharacterized protein</fullName>
    </submittedName>
</protein>
<sequence>MDLCKKNQQIRNKQVFSHTCGAKSLTRRRHEIIIETSKTIGRGQMWNVAHKKKDESYVNEKAKEMGEKIDSYLNQNLKASSEISSNDIVGKVFGKENLGRVRAMGMGVVPTTAFKQTITRLRVSEAESESSSSNSIRRSLDISNTHDANHQSPSNDT</sequence>
<dbReference type="EMBL" id="OX451735">
    <property type="protein sequence ID" value="CAI8595093.1"/>
    <property type="molecule type" value="Genomic_DNA"/>
</dbReference>
<evidence type="ECO:0000256" key="1">
    <source>
        <dbReference type="SAM" id="MobiDB-lite"/>
    </source>
</evidence>
<organism evidence="2 3">
    <name type="scientific">Vicia faba</name>
    <name type="common">Broad bean</name>
    <name type="synonym">Faba vulgaris</name>
    <dbReference type="NCBI Taxonomy" id="3906"/>
    <lineage>
        <taxon>Eukaryota</taxon>
        <taxon>Viridiplantae</taxon>
        <taxon>Streptophyta</taxon>
        <taxon>Embryophyta</taxon>
        <taxon>Tracheophyta</taxon>
        <taxon>Spermatophyta</taxon>
        <taxon>Magnoliopsida</taxon>
        <taxon>eudicotyledons</taxon>
        <taxon>Gunneridae</taxon>
        <taxon>Pentapetalae</taxon>
        <taxon>rosids</taxon>
        <taxon>fabids</taxon>
        <taxon>Fabales</taxon>
        <taxon>Fabaceae</taxon>
        <taxon>Papilionoideae</taxon>
        <taxon>50 kb inversion clade</taxon>
        <taxon>NPAAA clade</taxon>
        <taxon>Hologalegina</taxon>
        <taxon>IRL clade</taxon>
        <taxon>Fabeae</taxon>
        <taxon>Vicia</taxon>
    </lineage>
</organism>
<dbReference type="InterPro" id="IPR004252">
    <property type="entry name" value="Probable_transposase_24"/>
</dbReference>
<feature type="region of interest" description="Disordered" evidence="1">
    <location>
        <begin position="122"/>
        <end position="157"/>
    </location>
</feature>
<dbReference type="Proteomes" id="UP001157006">
    <property type="component" value="Chromosome 1S"/>
</dbReference>
<accession>A0AAV0ZDC7</accession>
<evidence type="ECO:0000313" key="3">
    <source>
        <dbReference type="Proteomes" id="UP001157006"/>
    </source>
</evidence>
<dbReference type="AlphaFoldDB" id="A0AAV0ZDC7"/>
<feature type="compositionally biased region" description="Polar residues" evidence="1">
    <location>
        <begin position="141"/>
        <end position="157"/>
    </location>
</feature>
<proteinExistence type="predicted"/>
<evidence type="ECO:0000313" key="2">
    <source>
        <dbReference type="EMBL" id="CAI8595093.1"/>
    </source>
</evidence>
<gene>
    <name evidence="2" type="ORF">VFH_I174360</name>
</gene>
<reference evidence="2 3" key="1">
    <citation type="submission" date="2023-01" db="EMBL/GenBank/DDBJ databases">
        <authorList>
            <person name="Kreplak J."/>
        </authorList>
    </citation>
    <scope>NUCLEOTIDE SEQUENCE [LARGE SCALE GENOMIC DNA]</scope>
</reference>
<dbReference type="Pfam" id="PF03004">
    <property type="entry name" value="Transposase_24"/>
    <property type="match status" value="1"/>
</dbReference>
<name>A0AAV0ZDC7_VICFA</name>
<keyword evidence="3" id="KW-1185">Reference proteome</keyword>